<keyword evidence="4 6" id="KW-1133">Transmembrane helix</keyword>
<keyword evidence="5 6" id="KW-0472">Membrane</keyword>
<dbReference type="PANTHER" id="PTHR23519">
    <property type="entry name" value="AUTOPHAGY-RELATED PROTEIN 22"/>
    <property type="match status" value="1"/>
</dbReference>
<dbReference type="InterPro" id="IPR024671">
    <property type="entry name" value="Atg22-like"/>
</dbReference>
<accession>A0A645I725</accession>
<keyword evidence="2" id="KW-0813">Transport</keyword>
<comment type="subcellular location">
    <subcellularLocation>
        <location evidence="1">Endomembrane system</location>
        <topology evidence="1">Multi-pass membrane protein</topology>
    </subcellularLocation>
</comment>
<sequence>MGIAQGGIQALSRAYFGKIVPKKESNEYFGFFDIFGKFADFLGPLIITVCAATFGQSKYGILALVILFIVGYFFLNKVSKLDKE</sequence>
<dbReference type="InterPro" id="IPR036259">
    <property type="entry name" value="MFS_trans_sf"/>
</dbReference>
<dbReference type="EMBL" id="VSSQ01108244">
    <property type="protein sequence ID" value="MPN47058.1"/>
    <property type="molecule type" value="Genomic_DNA"/>
</dbReference>
<dbReference type="InterPro" id="IPR050495">
    <property type="entry name" value="ATG22/LtaA_families"/>
</dbReference>
<name>A0A645I725_9ZZZZ</name>
<reference evidence="7" key="1">
    <citation type="submission" date="2019-08" db="EMBL/GenBank/DDBJ databases">
        <authorList>
            <person name="Kucharzyk K."/>
            <person name="Murdoch R.W."/>
            <person name="Higgins S."/>
            <person name="Loffler F."/>
        </authorList>
    </citation>
    <scope>NUCLEOTIDE SEQUENCE</scope>
</reference>
<dbReference type="Gene3D" id="1.20.1250.20">
    <property type="entry name" value="MFS general substrate transporter like domains"/>
    <property type="match status" value="1"/>
</dbReference>
<protein>
    <recommendedName>
        <fullName evidence="8">Major facilitator superfamily (MFS) profile domain-containing protein</fullName>
    </recommendedName>
</protein>
<evidence type="ECO:0000256" key="1">
    <source>
        <dbReference type="ARBA" id="ARBA00004127"/>
    </source>
</evidence>
<evidence type="ECO:0008006" key="8">
    <source>
        <dbReference type="Google" id="ProtNLM"/>
    </source>
</evidence>
<evidence type="ECO:0000256" key="6">
    <source>
        <dbReference type="SAM" id="Phobius"/>
    </source>
</evidence>
<feature type="transmembrane region" description="Helical" evidence="6">
    <location>
        <begin position="59"/>
        <end position="75"/>
    </location>
</feature>
<evidence type="ECO:0000256" key="5">
    <source>
        <dbReference type="ARBA" id="ARBA00023136"/>
    </source>
</evidence>
<keyword evidence="3 6" id="KW-0812">Transmembrane</keyword>
<dbReference type="Pfam" id="PF11700">
    <property type="entry name" value="ATG22"/>
    <property type="match status" value="1"/>
</dbReference>
<dbReference type="AlphaFoldDB" id="A0A645I725"/>
<dbReference type="GO" id="GO:0012505">
    <property type="term" value="C:endomembrane system"/>
    <property type="evidence" value="ECO:0007669"/>
    <property type="project" value="UniProtKB-SubCell"/>
</dbReference>
<organism evidence="7">
    <name type="scientific">bioreactor metagenome</name>
    <dbReference type="NCBI Taxonomy" id="1076179"/>
    <lineage>
        <taxon>unclassified sequences</taxon>
        <taxon>metagenomes</taxon>
        <taxon>ecological metagenomes</taxon>
    </lineage>
</organism>
<evidence type="ECO:0000256" key="2">
    <source>
        <dbReference type="ARBA" id="ARBA00022448"/>
    </source>
</evidence>
<evidence type="ECO:0000256" key="4">
    <source>
        <dbReference type="ARBA" id="ARBA00022989"/>
    </source>
</evidence>
<gene>
    <name evidence="7" type="ORF">SDC9_194658</name>
</gene>
<dbReference type="SUPFAM" id="SSF103473">
    <property type="entry name" value="MFS general substrate transporter"/>
    <property type="match status" value="1"/>
</dbReference>
<evidence type="ECO:0000313" key="7">
    <source>
        <dbReference type="EMBL" id="MPN47058.1"/>
    </source>
</evidence>
<comment type="caution">
    <text evidence="7">The sequence shown here is derived from an EMBL/GenBank/DDBJ whole genome shotgun (WGS) entry which is preliminary data.</text>
</comment>
<proteinExistence type="predicted"/>
<evidence type="ECO:0000256" key="3">
    <source>
        <dbReference type="ARBA" id="ARBA00022692"/>
    </source>
</evidence>
<dbReference type="PANTHER" id="PTHR23519:SF1">
    <property type="entry name" value="AUTOPHAGY-RELATED PROTEIN 22"/>
    <property type="match status" value="1"/>
</dbReference>